<dbReference type="GO" id="GO:0004016">
    <property type="term" value="F:adenylate cyclase activity"/>
    <property type="evidence" value="ECO:0007669"/>
    <property type="project" value="TreeGrafter"/>
</dbReference>
<evidence type="ECO:0000313" key="5">
    <source>
        <dbReference type="Proteomes" id="UP000320095"/>
    </source>
</evidence>
<gene>
    <name evidence="4" type="ORF">EAH80_08635</name>
</gene>
<evidence type="ECO:0000256" key="2">
    <source>
        <dbReference type="ARBA" id="ARBA00022840"/>
    </source>
</evidence>
<keyword evidence="2" id="KW-0067">ATP-binding</keyword>
<proteinExistence type="predicted"/>
<name>A0A502EB27_9MYCO</name>
<feature type="domain" description="HTH luxR-type" evidence="3">
    <location>
        <begin position="850"/>
        <end position="915"/>
    </location>
</feature>
<keyword evidence="5" id="KW-1185">Reference proteome</keyword>
<dbReference type="InterPro" id="IPR027417">
    <property type="entry name" value="P-loop_NTPase"/>
</dbReference>
<dbReference type="GO" id="GO:0006355">
    <property type="term" value="P:regulation of DNA-templated transcription"/>
    <property type="evidence" value="ECO:0007669"/>
    <property type="project" value="InterPro"/>
</dbReference>
<evidence type="ECO:0000256" key="1">
    <source>
        <dbReference type="ARBA" id="ARBA00022741"/>
    </source>
</evidence>
<dbReference type="EMBL" id="RCZG01000003">
    <property type="protein sequence ID" value="TPG34888.1"/>
    <property type="molecule type" value="Genomic_DNA"/>
</dbReference>
<sequence>MAQTVLRGRSDAMSRALTALRRATSTGQGALVVISGEPGIGKSAVMREIVEQASRTGFAVGSGKAEQGDQIAPGAPLLVSLRSGPQPLLPGDAFASLAPLYDKPLWLVDRISALLEEMALSTPVLVAIDDVQWADRLTRFALRVLPSRLAGSPVVWVLTSRWAPASPLQEVIAGTDDVTAITRISLGSLAPRDIDDLAWDRLGAEPSEQVRSLLDGVGGNPFWAVQVLEGLARRRERGEGIGDLCAELSVGVRDRLDGLSDQTAALVRLAAVWGRALDASDAGRMLGNLSEAHVGLLLREGLDNGLLGIADDDAFFPHELVREAVYTDITPRDRRALHRACARYLVGEGRPALAAATHYRASAVQDDEEAILALDQAARECLISMPQQAAELAQQAFALTSDTHPLWLVTGTRTVETLINVHREVRALAIADRLLATAGEPEVVARIELQACRALWCLGECVEMERRAGAALARAGVSIVSRAQLSSAQALAASRTEQAARAETMAHAALAEGRRIADEYSQRLAVVALIEAARNEGRHRLALDYFADLRRLSDTAYEAEEIRTLQHLDAYDDAEALLTKIREAQDDVDELRPSMLYAQMWQDHNLARFDAAEAGARTLLRLADETENYGFRLNARIVLAALATYRGENARATELLVPIEGDCQVSGADRSPRLRLMQGWMKASAGDLPGGLAILGPLLERAEDVRDPWPWSPPWMRILARIALDAGDQGLALKASHLADLAALRNPGVPTLDGTALHIRGLVADDPDLIADAVKTLRHSPRPLVLADALKDLGSTLLHHERSNDAVAALVEAAEIYQRIGAVSSGRVVSNLLRSEGIRGMRVSQPAPRPLTGWAALTPTELRVVELISEGYTNRAAAGELSVSTNTVNTHLRAVFRKLAVKSRVQLTIAWRNRSSDEVHPPGA</sequence>
<dbReference type="GO" id="GO:0005737">
    <property type="term" value="C:cytoplasm"/>
    <property type="evidence" value="ECO:0007669"/>
    <property type="project" value="TreeGrafter"/>
</dbReference>
<dbReference type="SUPFAM" id="SSF52540">
    <property type="entry name" value="P-loop containing nucleoside triphosphate hydrolases"/>
    <property type="match status" value="1"/>
</dbReference>
<reference evidence="4 5" key="1">
    <citation type="journal article" date="2019" name="Environ. Microbiol.">
        <title>Species interactions and distinct microbial communities in high Arctic permafrost affected cryosols are associated with the CH4 and CO2 gas fluxes.</title>
        <authorList>
            <person name="Altshuler I."/>
            <person name="Hamel J."/>
            <person name="Turney S."/>
            <person name="Magnuson E."/>
            <person name="Levesque R."/>
            <person name="Greer C."/>
            <person name="Whyte L.G."/>
        </authorList>
    </citation>
    <scope>NUCLEOTIDE SEQUENCE [LARGE SCALE GENOMIC DNA]</scope>
    <source>
        <strain evidence="4 5">S5.20</strain>
    </source>
</reference>
<dbReference type="Gene3D" id="1.10.10.10">
    <property type="entry name" value="Winged helix-like DNA-binding domain superfamily/Winged helix DNA-binding domain"/>
    <property type="match status" value="1"/>
</dbReference>
<keyword evidence="1" id="KW-0547">Nucleotide-binding</keyword>
<dbReference type="CDD" id="cd06170">
    <property type="entry name" value="LuxR_C_like"/>
    <property type="match status" value="1"/>
</dbReference>
<protein>
    <submittedName>
        <fullName evidence="4">LuxR family transcriptional regulator</fullName>
    </submittedName>
</protein>
<dbReference type="Pfam" id="PF00196">
    <property type="entry name" value="GerE"/>
    <property type="match status" value="1"/>
</dbReference>
<dbReference type="InterPro" id="IPR000792">
    <property type="entry name" value="Tscrpt_reg_LuxR_C"/>
</dbReference>
<dbReference type="GO" id="GO:0003677">
    <property type="term" value="F:DNA binding"/>
    <property type="evidence" value="ECO:0007669"/>
    <property type="project" value="InterPro"/>
</dbReference>
<dbReference type="SMART" id="SM00421">
    <property type="entry name" value="HTH_LUXR"/>
    <property type="match status" value="1"/>
</dbReference>
<accession>A0A502EB27</accession>
<dbReference type="AlphaFoldDB" id="A0A502EB27"/>
<dbReference type="InterPro" id="IPR041664">
    <property type="entry name" value="AAA_16"/>
</dbReference>
<dbReference type="PANTHER" id="PTHR16305">
    <property type="entry name" value="TESTICULAR SOLUBLE ADENYLYL CYCLASE"/>
    <property type="match status" value="1"/>
</dbReference>
<dbReference type="PRINTS" id="PR00038">
    <property type="entry name" value="HTHLUXR"/>
</dbReference>
<dbReference type="Gene3D" id="3.40.50.300">
    <property type="entry name" value="P-loop containing nucleotide triphosphate hydrolases"/>
    <property type="match status" value="1"/>
</dbReference>
<dbReference type="InterPro" id="IPR036388">
    <property type="entry name" value="WH-like_DNA-bd_sf"/>
</dbReference>
<dbReference type="OrthoDB" id="8482304at2"/>
<dbReference type="PROSITE" id="PS50043">
    <property type="entry name" value="HTH_LUXR_2"/>
    <property type="match status" value="1"/>
</dbReference>
<dbReference type="Pfam" id="PF13191">
    <property type="entry name" value="AAA_16"/>
    <property type="match status" value="1"/>
</dbReference>
<dbReference type="InterPro" id="IPR016032">
    <property type="entry name" value="Sig_transdc_resp-reg_C-effctor"/>
</dbReference>
<dbReference type="PANTHER" id="PTHR16305:SF35">
    <property type="entry name" value="TRANSCRIPTIONAL ACTIVATOR DOMAIN"/>
    <property type="match status" value="1"/>
</dbReference>
<dbReference type="GO" id="GO:0005524">
    <property type="term" value="F:ATP binding"/>
    <property type="evidence" value="ECO:0007669"/>
    <property type="project" value="UniProtKB-KW"/>
</dbReference>
<dbReference type="SUPFAM" id="SSF46894">
    <property type="entry name" value="C-terminal effector domain of the bipartite response regulators"/>
    <property type="match status" value="1"/>
</dbReference>
<dbReference type="Proteomes" id="UP000320095">
    <property type="component" value="Unassembled WGS sequence"/>
</dbReference>
<evidence type="ECO:0000313" key="4">
    <source>
        <dbReference type="EMBL" id="TPG34888.1"/>
    </source>
</evidence>
<dbReference type="RefSeq" id="WP_140689585.1">
    <property type="nucleotide sequence ID" value="NZ_RCZG01000003.1"/>
</dbReference>
<organism evidence="4 5">
    <name type="scientific">Mycolicibacterium hodleri</name>
    <dbReference type="NCBI Taxonomy" id="49897"/>
    <lineage>
        <taxon>Bacteria</taxon>
        <taxon>Bacillati</taxon>
        <taxon>Actinomycetota</taxon>
        <taxon>Actinomycetes</taxon>
        <taxon>Mycobacteriales</taxon>
        <taxon>Mycobacteriaceae</taxon>
        <taxon>Mycolicibacterium</taxon>
    </lineage>
</organism>
<comment type="caution">
    <text evidence="4">The sequence shown here is derived from an EMBL/GenBank/DDBJ whole genome shotgun (WGS) entry which is preliminary data.</text>
</comment>
<evidence type="ECO:0000259" key="3">
    <source>
        <dbReference type="PROSITE" id="PS50043"/>
    </source>
</evidence>